<comment type="similarity">
    <text evidence="2">Belongs to the WrbA family.</text>
</comment>
<dbReference type="NCBIfam" id="TIGR01755">
    <property type="entry name" value="flav_wrbA"/>
    <property type="match status" value="1"/>
</dbReference>
<dbReference type="SUPFAM" id="SSF52218">
    <property type="entry name" value="Flavoproteins"/>
    <property type="match status" value="1"/>
</dbReference>
<evidence type="ECO:0000256" key="5">
    <source>
        <dbReference type="ARBA" id="ARBA00048983"/>
    </source>
</evidence>
<evidence type="ECO:0000256" key="1">
    <source>
        <dbReference type="ARBA" id="ARBA00001917"/>
    </source>
</evidence>
<evidence type="ECO:0000313" key="7">
    <source>
        <dbReference type="EMBL" id="KAF8669912.1"/>
    </source>
</evidence>
<dbReference type="NCBIfam" id="NF002999">
    <property type="entry name" value="PRK03767.1"/>
    <property type="match status" value="1"/>
</dbReference>
<evidence type="ECO:0000256" key="3">
    <source>
        <dbReference type="ARBA" id="ARBA00012648"/>
    </source>
</evidence>
<organism evidence="7 8">
    <name type="scientific">Digitaria exilis</name>
    <dbReference type="NCBI Taxonomy" id="1010633"/>
    <lineage>
        <taxon>Eukaryota</taxon>
        <taxon>Viridiplantae</taxon>
        <taxon>Streptophyta</taxon>
        <taxon>Embryophyta</taxon>
        <taxon>Tracheophyta</taxon>
        <taxon>Spermatophyta</taxon>
        <taxon>Magnoliopsida</taxon>
        <taxon>Liliopsida</taxon>
        <taxon>Poales</taxon>
        <taxon>Poaceae</taxon>
        <taxon>PACMAD clade</taxon>
        <taxon>Panicoideae</taxon>
        <taxon>Panicodae</taxon>
        <taxon>Paniceae</taxon>
        <taxon>Anthephorinae</taxon>
        <taxon>Digitaria</taxon>
    </lineage>
</organism>
<dbReference type="Pfam" id="PF03358">
    <property type="entry name" value="FMN_red"/>
    <property type="match status" value="1"/>
</dbReference>
<comment type="catalytic activity">
    <reaction evidence="5">
        <text>a quinone + NADPH + H(+) = a quinol + NADP(+)</text>
        <dbReference type="Rhea" id="RHEA:46164"/>
        <dbReference type="ChEBI" id="CHEBI:15378"/>
        <dbReference type="ChEBI" id="CHEBI:24646"/>
        <dbReference type="ChEBI" id="CHEBI:57783"/>
        <dbReference type="ChEBI" id="CHEBI:58349"/>
        <dbReference type="ChEBI" id="CHEBI:132124"/>
        <dbReference type="EC" id="1.6.5.2"/>
    </reaction>
</comment>
<comment type="caution">
    <text evidence="7">The sequence shown here is derived from an EMBL/GenBank/DDBJ whole genome shotgun (WGS) entry which is preliminary data.</text>
</comment>
<comment type="cofactor">
    <cofactor evidence="1">
        <name>FMN</name>
        <dbReference type="ChEBI" id="CHEBI:58210"/>
    </cofactor>
</comment>
<protein>
    <recommendedName>
        <fullName evidence="3">NAD(P)H dehydrogenase (quinone)</fullName>
        <ecNumber evidence="3">1.6.5.2</ecNumber>
    </recommendedName>
</protein>
<dbReference type="FunFam" id="3.40.50.360:FF:000001">
    <property type="entry name" value="NAD(P)H dehydrogenase (Quinone) FQR1-like"/>
    <property type="match status" value="1"/>
</dbReference>
<comment type="catalytic activity">
    <reaction evidence="4">
        <text>a quinone + NADH + H(+) = a quinol + NAD(+)</text>
        <dbReference type="Rhea" id="RHEA:46160"/>
        <dbReference type="ChEBI" id="CHEBI:15378"/>
        <dbReference type="ChEBI" id="CHEBI:24646"/>
        <dbReference type="ChEBI" id="CHEBI:57540"/>
        <dbReference type="ChEBI" id="CHEBI:57945"/>
        <dbReference type="ChEBI" id="CHEBI:132124"/>
        <dbReference type="EC" id="1.6.5.2"/>
    </reaction>
</comment>
<dbReference type="EC" id="1.6.5.2" evidence="3"/>
<dbReference type="InterPro" id="IPR008254">
    <property type="entry name" value="Flavodoxin/NO_synth"/>
</dbReference>
<dbReference type="InterPro" id="IPR005025">
    <property type="entry name" value="FMN_Rdtase-like_dom"/>
</dbReference>
<dbReference type="OrthoDB" id="504689at2759"/>
<dbReference type="AlphaFoldDB" id="A0A835E8F3"/>
<accession>A0A835E8F3</accession>
<dbReference type="GO" id="GO:0003955">
    <property type="term" value="F:NAD(P)H dehydrogenase (quinone) activity"/>
    <property type="evidence" value="ECO:0007669"/>
    <property type="project" value="UniProtKB-EC"/>
</dbReference>
<keyword evidence="8" id="KW-1185">Reference proteome</keyword>
<evidence type="ECO:0000256" key="2">
    <source>
        <dbReference type="ARBA" id="ARBA00006961"/>
    </source>
</evidence>
<dbReference type="Gene3D" id="3.40.50.360">
    <property type="match status" value="1"/>
</dbReference>
<feature type="domain" description="Flavodoxin-like" evidence="6">
    <location>
        <begin position="6"/>
        <end position="195"/>
    </location>
</feature>
<dbReference type="Proteomes" id="UP000636709">
    <property type="component" value="Unassembled WGS sequence"/>
</dbReference>
<dbReference type="GO" id="GO:0016020">
    <property type="term" value="C:membrane"/>
    <property type="evidence" value="ECO:0007669"/>
    <property type="project" value="TreeGrafter"/>
</dbReference>
<sequence length="205" mass="21730">MATTKIYIVYYSTYGHVAALAEEIKRGAASVAGVEAKLWQVPETLSDEALVKISARPKREDVPVIAPAQLLDADGFLFGFPTRFGMMPTQFKAFMDSTGDLWCEQKLAGKPAGFFCSTGCQGGGQETNALTAITQLVHHGMIFVPVGYTFGAGMFEMGEAKGGSPYGAGTIAGDGSRVPTPLELQQAFQQGKYFAGIAKKLKGSA</sequence>
<evidence type="ECO:0000259" key="6">
    <source>
        <dbReference type="PROSITE" id="PS50902"/>
    </source>
</evidence>
<dbReference type="EMBL" id="JACEFO010002268">
    <property type="protein sequence ID" value="KAF8669912.1"/>
    <property type="molecule type" value="Genomic_DNA"/>
</dbReference>
<dbReference type="InterPro" id="IPR010089">
    <property type="entry name" value="Flavoprotein_WrbA-like"/>
</dbReference>
<reference evidence="7" key="1">
    <citation type="submission" date="2020-07" db="EMBL/GenBank/DDBJ databases">
        <title>Genome sequence and genetic diversity analysis of an under-domesticated orphan crop, white fonio (Digitaria exilis).</title>
        <authorList>
            <person name="Bennetzen J.L."/>
            <person name="Chen S."/>
            <person name="Ma X."/>
            <person name="Wang X."/>
            <person name="Yssel A.E.J."/>
            <person name="Chaluvadi S.R."/>
            <person name="Johnson M."/>
            <person name="Gangashetty P."/>
            <person name="Hamidou F."/>
            <person name="Sanogo M.D."/>
            <person name="Zwaenepoel A."/>
            <person name="Wallace J."/>
            <person name="Van De Peer Y."/>
            <person name="Van Deynze A."/>
        </authorList>
    </citation>
    <scope>NUCLEOTIDE SEQUENCE</scope>
    <source>
        <tissue evidence="7">Leaves</tissue>
    </source>
</reference>
<dbReference type="PANTHER" id="PTHR30546">
    <property type="entry name" value="FLAVODOXIN-RELATED PROTEIN WRBA-RELATED"/>
    <property type="match status" value="1"/>
</dbReference>
<evidence type="ECO:0000256" key="4">
    <source>
        <dbReference type="ARBA" id="ARBA00047678"/>
    </source>
</evidence>
<dbReference type="PROSITE" id="PS50902">
    <property type="entry name" value="FLAVODOXIN_LIKE"/>
    <property type="match status" value="1"/>
</dbReference>
<dbReference type="PANTHER" id="PTHR30546:SF23">
    <property type="entry name" value="FLAVOPROTEIN-LIKE PROTEIN YCP4-RELATED"/>
    <property type="match status" value="1"/>
</dbReference>
<name>A0A835E8F3_9POAL</name>
<dbReference type="InterPro" id="IPR029039">
    <property type="entry name" value="Flavoprotein-like_sf"/>
</dbReference>
<proteinExistence type="inferred from homology"/>
<evidence type="ECO:0000313" key="8">
    <source>
        <dbReference type="Proteomes" id="UP000636709"/>
    </source>
</evidence>
<dbReference type="GO" id="GO:0010181">
    <property type="term" value="F:FMN binding"/>
    <property type="evidence" value="ECO:0007669"/>
    <property type="project" value="InterPro"/>
</dbReference>
<gene>
    <name evidence="7" type="ORF">HU200_051093</name>
</gene>